<dbReference type="EMBL" id="AZBU02000005">
    <property type="protein sequence ID" value="TKR75922.1"/>
    <property type="molecule type" value="Genomic_DNA"/>
</dbReference>
<reference evidence="2 3" key="2">
    <citation type="journal article" date="2019" name="G3 (Bethesda)">
        <title>Hybrid Assembly of the Genome of the Entomopathogenic Nematode Steinernema carpocapsae Identifies the X-Chromosome.</title>
        <authorList>
            <person name="Serra L."/>
            <person name="Macchietto M."/>
            <person name="Macias-Munoz A."/>
            <person name="McGill C.J."/>
            <person name="Rodriguez I.M."/>
            <person name="Rodriguez B."/>
            <person name="Murad R."/>
            <person name="Mortazavi A."/>
        </authorList>
    </citation>
    <scope>NUCLEOTIDE SEQUENCE [LARGE SCALE GENOMIC DNA]</scope>
    <source>
        <strain evidence="2 3">ALL</strain>
    </source>
</reference>
<gene>
    <name evidence="2" type="ORF">L596_017143</name>
</gene>
<proteinExistence type="predicted"/>
<evidence type="ECO:0000313" key="3">
    <source>
        <dbReference type="Proteomes" id="UP000298663"/>
    </source>
</evidence>
<name>A0A4U5N1J2_STECR</name>
<dbReference type="Proteomes" id="UP000298663">
    <property type="component" value="Unassembled WGS sequence"/>
</dbReference>
<sequence>MRYFFLRYAIRDIARLPSVPRFDYMPALGSATFSARLKEFVVNRHLRHGESPRNEKQTHVFEKPRETLPPP</sequence>
<comment type="caution">
    <text evidence="2">The sequence shown here is derived from an EMBL/GenBank/DDBJ whole genome shotgun (WGS) entry which is preliminary data.</text>
</comment>
<keyword evidence="3" id="KW-1185">Reference proteome</keyword>
<feature type="region of interest" description="Disordered" evidence="1">
    <location>
        <begin position="46"/>
        <end position="71"/>
    </location>
</feature>
<accession>A0A4U5N1J2</accession>
<protein>
    <submittedName>
        <fullName evidence="2">Uncharacterized protein</fullName>
    </submittedName>
</protein>
<evidence type="ECO:0000313" key="2">
    <source>
        <dbReference type="EMBL" id="TKR75922.1"/>
    </source>
</evidence>
<dbReference type="AlphaFoldDB" id="A0A4U5N1J2"/>
<organism evidence="2 3">
    <name type="scientific">Steinernema carpocapsae</name>
    <name type="common">Entomopathogenic nematode</name>
    <dbReference type="NCBI Taxonomy" id="34508"/>
    <lineage>
        <taxon>Eukaryota</taxon>
        <taxon>Metazoa</taxon>
        <taxon>Ecdysozoa</taxon>
        <taxon>Nematoda</taxon>
        <taxon>Chromadorea</taxon>
        <taxon>Rhabditida</taxon>
        <taxon>Tylenchina</taxon>
        <taxon>Panagrolaimomorpha</taxon>
        <taxon>Strongyloidoidea</taxon>
        <taxon>Steinernematidae</taxon>
        <taxon>Steinernema</taxon>
    </lineage>
</organism>
<evidence type="ECO:0000256" key="1">
    <source>
        <dbReference type="SAM" id="MobiDB-lite"/>
    </source>
</evidence>
<reference evidence="2 3" key="1">
    <citation type="journal article" date="2015" name="Genome Biol.">
        <title>Comparative genomics of Steinernema reveals deeply conserved gene regulatory networks.</title>
        <authorList>
            <person name="Dillman A.R."/>
            <person name="Macchietto M."/>
            <person name="Porter C.F."/>
            <person name="Rogers A."/>
            <person name="Williams B."/>
            <person name="Antoshechkin I."/>
            <person name="Lee M.M."/>
            <person name="Goodwin Z."/>
            <person name="Lu X."/>
            <person name="Lewis E.E."/>
            <person name="Goodrich-Blair H."/>
            <person name="Stock S.P."/>
            <person name="Adams B.J."/>
            <person name="Sternberg P.W."/>
            <person name="Mortazavi A."/>
        </authorList>
    </citation>
    <scope>NUCLEOTIDE SEQUENCE [LARGE SCALE GENOMIC DNA]</scope>
    <source>
        <strain evidence="2 3">ALL</strain>
    </source>
</reference>